<feature type="transmembrane region" description="Helical" evidence="1">
    <location>
        <begin position="109"/>
        <end position="128"/>
    </location>
</feature>
<comment type="caution">
    <text evidence="2">The sequence shown here is derived from an EMBL/GenBank/DDBJ whole genome shotgun (WGS) entry which is preliminary data.</text>
</comment>
<keyword evidence="1" id="KW-0472">Membrane</keyword>
<evidence type="ECO:0000313" key="2">
    <source>
        <dbReference type="EMBL" id="MBP2417629.1"/>
    </source>
</evidence>
<keyword evidence="3" id="KW-1185">Reference proteome</keyword>
<evidence type="ECO:0000313" key="3">
    <source>
        <dbReference type="Proteomes" id="UP000758168"/>
    </source>
</evidence>
<protein>
    <recommendedName>
        <fullName evidence="4">DUF2029 domain-containing protein</fullName>
    </recommendedName>
</protein>
<dbReference type="EMBL" id="JAGIOB010000001">
    <property type="protein sequence ID" value="MBP2417629.1"/>
    <property type="molecule type" value="Genomic_DNA"/>
</dbReference>
<organism evidence="2 3">
    <name type="scientific">Microlunatus capsulatus</name>
    <dbReference type="NCBI Taxonomy" id="99117"/>
    <lineage>
        <taxon>Bacteria</taxon>
        <taxon>Bacillati</taxon>
        <taxon>Actinomycetota</taxon>
        <taxon>Actinomycetes</taxon>
        <taxon>Propionibacteriales</taxon>
        <taxon>Propionibacteriaceae</taxon>
        <taxon>Microlunatus</taxon>
    </lineage>
</organism>
<feature type="transmembrane region" description="Helical" evidence="1">
    <location>
        <begin position="170"/>
        <end position="187"/>
    </location>
</feature>
<name>A0ABS4Z9I2_9ACTN</name>
<evidence type="ECO:0000256" key="1">
    <source>
        <dbReference type="SAM" id="Phobius"/>
    </source>
</evidence>
<reference evidence="2 3" key="1">
    <citation type="submission" date="2021-03" db="EMBL/GenBank/DDBJ databases">
        <title>Sequencing the genomes of 1000 actinobacteria strains.</title>
        <authorList>
            <person name="Klenk H.-P."/>
        </authorList>
    </citation>
    <scope>NUCLEOTIDE SEQUENCE [LARGE SCALE GENOMIC DNA]</scope>
    <source>
        <strain evidence="2 3">DSM 12936</strain>
    </source>
</reference>
<evidence type="ECO:0008006" key="4">
    <source>
        <dbReference type="Google" id="ProtNLM"/>
    </source>
</evidence>
<dbReference type="Proteomes" id="UP000758168">
    <property type="component" value="Unassembled WGS sequence"/>
</dbReference>
<sequence>MHTSRRSWSTAAVLLLLGAVAGAGAVREHWLDCRGSMLSGSILRGYAYGPDFSEACLETMDRGGFAFVWPSGEDPWGTESLLGMVCALLWTLSWVAVLAAAGWSRGTRVVAGIPAVLTAGVALGNLLSVRSDALDVGFRLLLFAVDLSAVVAFVVIAARERLSVRTLSRVAFVLAGSTAVGQFPSILDYAFMVTVFSDANWDVPPGAGYPTVVAVGVLGAAVLLMTALPPARARRPADRPVHADLHA</sequence>
<feature type="transmembrane region" description="Helical" evidence="1">
    <location>
        <begin position="81"/>
        <end position="102"/>
    </location>
</feature>
<feature type="transmembrane region" description="Helical" evidence="1">
    <location>
        <begin position="207"/>
        <end position="228"/>
    </location>
</feature>
<keyword evidence="1" id="KW-1133">Transmembrane helix</keyword>
<keyword evidence="1" id="KW-0812">Transmembrane</keyword>
<dbReference type="RefSeq" id="WP_210056357.1">
    <property type="nucleotide sequence ID" value="NZ_BAAAMH010000020.1"/>
</dbReference>
<gene>
    <name evidence="2" type="ORF">JOF54_002551</name>
</gene>
<proteinExistence type="predicted"/>
<feature type="transmembrane region" description="Helical" evidence="1">
    <location>
        <begin position="140"/>
        <end position="158"/>
    </location>
</feature>
<accession>A0ABS4Z9I2</accession>